<reference evidence="3" key="1">
    <citation type="submission" date="2024-07" db="EMBL/GenBank/DDBJ databases">
        <title>Two chromosome-level genome assemblies of Korean endemic species Abeliophyllum distichum and Forsythia ovata (Oleaceae).</title>
        <authorList>
            <person name="Jang H."/>
        </authorList>
    </citation>
    <scope>NUCLEOTIDE SEQUENCE [LARGE SCALE GENOMIC DNA]</scope>
</reference>
<accession>A0ABD1TY77</accession>
<protein>
    <submittedName>
        <fullName evidence="2">Uncharacterized protein</fullName>
    </submittedName>
</protein>
<dbReference type="Proteomes" id="UP001604336">
    <property type="component" value="Unassembled WGS sequence"/>
</dbReference>
<gene>
    <name evidence="2" type="ORF">Adt_13937</name>
</gene>
<evidence type="ECO:0000256" key="1">
    <source>
        <dbReference type="SAM" id="MobiDB-lite"/>
    </source>
</evidence>
<feature type="compositionally biased region" description="Basic and acidic residues" evidence="1">
    <location>
        <begin position="1"/>
        <end position="10"/>
    </location>
</feature>
<evidence type="ECO:0000313" key="3">
    <source>
        <dbReference type="Proteomes" id="UP001604336"/>
    </source>
</evidence>
<sequence length="162" mass="17948">MENYKAKEINPSRVASQRTFQKRTLEVPDKGSPKRLKFTFPSMRNASSLERVEKILGTILVSENSNSGDQASRGLKATLVPEDSSSEDHNSENLNIIDALDGIDGLNGSKELPCDYPRHISGGILVSKLADINDEREVNSETSVVKILEIDKKHLLPHLHCL</sequence>
<dbReference type="EMBL" id="JBFOLK010000004">
    <property type="protein sequence ID" value="KAL2517690.1"/>
    <property type="molecule type" value="Genomic_DNA"/>
</dbReference>
<dbReference type="AlphaFoldDB" id="A0ABD1TY77"/>
<organism evidence="2 3">
    <name type="scientific">Abeliophyllum distichum</name>
    <dbReference type="NCBI Taxonomy" id="126358"/>
    <lineage>
        <taxon>Eukaryota</taxon>
        <taxon>Viridiplantae</taxon>
        <taxon>Streptophyta</taxon>
        <taxon>Embryophyta</taxon>
        <taxon>Tracheophyta</taxon>
        <taxon>Spermatophyta</taxon>
        <taxon>Magnoliopsida</taxon>
        <taxon>eudicotyledons</taxon>
        <taxon>Gunneridae</taxon>
        <taxon>Pentapetalae</taxon>
        <taxon>asterids</taxon>
        <taxon>lamiids</taxon>
        <taxon>Lamiales</taxon>
        <taxon>Oleaceae</taxon>
        <taxon>Forsythieae</taxon>
        <taxon>Abeliophyllum</taxon>
    </lineage>
</organism>
<proteinExistence type="predicted"/>
<feature type="compositionally biased region" description="Basic and acidic residues" evidence="1">
    <location>
        <begin position="23"/>
        <end position="32"/>
    </location>
</feature>
<name>A0ABD1TY77_9LAMI</name>
<feature type="region of interest" description="Disordered" evidence="1">
    <location>
        <begin position="63"/>
        <end position="91"/>
    </location>
</feature>
<evidence type="ECO:0000313" key="2">
    <source>
        <dbReference type="EMBL" id="KAL2517690.1"/>
    </source>
</evidence>
<comment type="caution">
    <text evidence="2">The sequence shown here is derived from an EMBL/GenBank/DDBJ whole genome shotgun (WGS) entry which is preliminary data.</text>
</comment>
<feature type="region of interest" description="Disordered" evidence="1">
    <location>
        <begin position="1"/>
        <end position="38"/>
    </location>
</feature>
<keyword evidence="3" id="KW-1185">Reference proteome</keyword>